<dbReference type="InParanoid" id="A0A517SG37"/>
<evidence type="ECO:0000313" key="2">
    <source>
        <dbReference type="EMBL" id="QDT55070.1"/>
    </source>
</evidence>
<sequence>MPEAVGRGVFSNGTMILTGAYEIVLDFVLRFGEPNRIVARVILPHVVARQLIAVLQENLQAFETRFGPVPRLPRVRQVQEETPPPPPPEEDPGPAGAGGMTAAQHPENMPQSPAQPQIEDIYDELRLPDAMLSGSYANAVLVRHTGTEFCFDFITNIFPRSAVSARVYLAAPHVPLLLQSLIRSLNPGPDPGRN</sequence>
<name>A0A517SG37_9PLAN</name>
<feature type="region of interest" description="Disordered" evidence="1">
    <location>
        <begin position="77"/>
        <end position="114"/>
    </location>
</feature>
<reference evidence="2 3" key="1">
    <citation type="submission" date="2019-02" db="EMBL/GenBank/DDBJ databases">
        <title>Deep-cultivation of Planctomycetes and their phenomic and genomic characterization uncovers novel biology.</title>
        <authorList>
            <person name="Wiegand S."/>
            <person name="Jogler M."/>
            <person name="Boedeker C."/>
            <person name="Pinto D."/>
            <person name="Vollmers J."/>
            <person name="Rivas-Marin E."/>
            <person name="Kohn T."/>
            <person name="Peeters S.H."/>
            <person name="Heuer A."/>
            <person name="Rast P."/>
            <person name="Oberbeckmann S."/>
            <person name="Bunk B."/>
            <person name="Jeske O."/>
            <person name="Meyerdierks A."/>
            <person name="Storesund J.E."/>
            <person name="Kallscheuer N."/>
            <person name="Luecker S."/>
            <person name="Lage O.M."/>
            <person name="Pohl T."/>
            <person name="Merkel B.J."/>
            <person name="Hornburger P."/>
            <person name="Mueller R.-W."/>
            <person name="Bruemmer F."/>
            <person name="Labrenz M."/>
            <person name="Spormann A.M."/>
            <person name="Op den Camp H."/>
            <person name="Overmann J."/>
            <person name="Amann R."/>
            <person name="Jetten M.S.M."/>
            <person name="Mascher T."/>
            <person name="Medema M.H."/>
            <person name="Devos D.P."/>
            <person name="Kaster A.-K."/>
            <person name="Ovreas L."/>
            <person name="Rohde M."/>
            <person name="Galperin M.Y."/>
            <person name="Jogler C."/>
        </authorList>
    </citation>
    <scope>NUCLEOTIDE SEQUENCE [LARGE SCALE GENOMIC DNA]</scope>
    <source>
        <strain evidence="2 3">Pan44</strain>
    </source>
</reference>
<dbReference type="Proteomes" id="UP000315700">
    <property type="component" value="Chromosome"/>
</dbReference>
<dbReference type="EMBL" id="CP036271">
    <property type="protein sequence ID" value="QDT55070.1"/>
    <property type="molecule type" value="Genomic_DNA"/>
</dbReference>
<dbReference type="AlphaFoldDB" id="A0A517SG37"/>
<organism evidence="2 3">
    <name type="scientific">Caulifigura coniformis</name>
    <dbReference type="NCBI Taxonomy" id="2527983"/>
    <lineage>
        <taxon>Bacteria</taxon>
        <taxon>Pseudomonadati</taxon>
        <taxon>Planctomycetota</taxon>
        <taxon>Planctomycetia</taxon>
        <taxon>Planctomycetales</taxon>
        <taxon>Planctomycetaceae</taxon>
        <taxon>Caulifigura</taxon>
    </lineage>
</organism>
<gene>
    <name evidence="2" type="ORF">Pan44_31110</name>
</gene>
<protein>
    <recommendedName>
        <fullName evidence="4">DUF3467 domain-containing protein</fullName>
    </recommendedName>
</protein>
<accession>A0A517SG37</accession>
<dbReference type="KEGG" id="ccos:Pan44_31110"/>
<dbReference type="InterPro" id="IPR021857">
    <property type="entry name" value="DUF3467"/>
</dbReference>
<evidence type="ECO:0008006" key="4">
    <source>
        <dbReference type="Google" id="ProtNLM"/>
    </source>
</evidence>
<keyword evidence="3" id="KW-1185">Reference proteome</keyword>
<dbReference type="Pfam" id="PF11950">
    <property type="entry name" value="DUF3467"/>
    <property type="match status" value="2"/>
</dbReference>
<evidence type="ECO:0000313" key="3">
    <source>
        <dbReference type="Proteomes" id="UP000315700"/>
    </source>
</evidence>
<evidence type="ECO:0000256" key="1">
    <source>
        <dbReference type="SAM" id="MobiDB-lite"/>
    </source>
</evidence>
<proteinExistence type="predicted"/>